<keyword evidence="3" id="KW-1185">Reference proteome</keyword>
<evidence type="ECO:0008006" key="4">
    <source>
        <dbReference type="Google" id="ProtNLM"/>
    </source>
</evidence>
<comment type="caution">
    <text evidence="2">The sequence shown here is derived from an EMBL/GenBank/DDBJ whole genome shotgun (WGS) entry which is preliminary data.</text>
</comment>
<dbReference type="VEuPathDB" id="FungiDB:P168DRAFT_315506"/>
<proteinExistence type="predicted"/>
<feature type="signal peptide" evidence="1">
    <location>
        <begin position="1"/>
        <end position="22"/>
    </location>
</feature>
<protein>
    <recommendedName>
        <fullName evidence="4">Ecp2 effector protein domain-containing protein</fullName>
    </recommendedName>
</protein>
<evidence type="ECO:0000313" key="3">
    <source>
        <dbReference type="Proteomes" id="UP000234254"/>
    </source>
</evidence>
<reference evidence="2" key="1">
    <citation type="submission" date="2016-12" db="EMBL/GenBank/DDBJ databases">
        <title>The genomes of Aspergillus section Nigri reveals drivers in fungal speciation.</title>
        <authorList>
            <consortium name="DOE Joint Genome Institute"/>
            <person name="Vesth T.C."/>
            <person name="Nybo J."/>
            <person name="Theobald S."/>
            <person name="Brandl J."/>
            <person name="Frisvad J.C."/>
            <person name="Nielsen K.F."/>
            <person name="Lyhne E.K."/>
            <person name="Kogle M.E."/>
            <person name="Kuo A."/>
            <person name="Riley R."/>
            <person name="Clum A."/>
            <person name="Nolan M."/>
            <person name="Lipzen A."/>
            <person name="Salamov A."/>
            <person name="Henrissat B."/>
            <person name="Wiebenga A."/>
            <person name="De vries R.P."/>
            <person name="Grigoriev I.V."/>
            <person name="Mortensen U.H."/>
            <person name="Andersen M.R."/>
            <person name="Baker S.E."/>
        </authorList>
    </citation>
    <scope>NUCLEOTIDE SEQUENCE</scope>
    <source>
        <strain evidence="2">IBT 28561</strain>
    </source>
</reference>
<keyword evidence="1" id="KW-0732">Signal</keyword>
<accession>A0A2I1DAS7</accession>
<organism evidence="2 3">
    <name type="scientific">Aspergillus campestris (strain IBT 28561)</name>
    <dbReference type="NCBI Taxonomy" id="1392248"/>
    <lineage>
        <taxon>Eukaryota</taxon>
        <taxon>Fungi</taxon>
        <taxon>Dikarya</taxon>
        <taxon>Ascomycota</taxon>
        <taxon>Pezizomycotina</taxon>
        <taxon>Eurotiomycetes</taxon>
        <taxon>Eurotiomycetidae</taxon>
        <taxon>Eurotiales</taxon>
        <taxon>Aspergillaceae</taxon>
        <taxon>Aspergillus</taxon>
        <taxon>Aspergillus subgen. Circumdati</taxon>
    </lineage>
</organism>
<dbReference type="AlphaFoldDB" id="A0A2I1DAS7"/>
<sequence length="524" mass="58746">MASKMVSRIILLLTLLVGLVLSLNTTDTTDTIDTIDTTEFFELTARDDGIDLDVRRDKSVRPKRAKPPGFDSYLWSSIATFTGDLTDGNLVQIADDAHKRMRDHWKTERIDVTKQPTVMTALKVGRSVYLASSTKGNPPVVYERRRGQDGKGDVKKAVPDELANALTACLNSRGSKEPQHQNEAQCGEVMAIFAWIKQNPGQKISDQEAVIIAWEYKEDSQSKKVIANGIKPPCNSRDFWGCKSLLPKLKIREVKKGVKGEPYSKPTEIRQQALLGSCALTCTGTPDSRGTTREAIMKHVDDICERMSKDNRGKRFKGFSEEYKNAGGTTVNALKISLEEGADQGIASKAECKKNFQKTIDECDTNTRTQKKGGRIGDGRLIYSWSTHADESKVKCQKHDKDNYTHKTRDYFLENIKRYCKDGLKLKAQDQQGENPDQPMVMNSVNLLVRYPESQSGCHTGKDHEVSAEDCERSFRIIIDECDTNTREEKWGGSRIYDTNDGCFDYSVTGWKGEESHHGLPPPT</sequence>
<evidence type="ECO:0000256" key="1">
    <source>
        <dbReference type="SAM" id="SignalP"/>
    </source>
</evidence>
<dbReference type="GeneID" id="36547436"/>
<evidence type="ECO:0000313" key="2">
    <source>
        <dbReference type="EMBL" id="PKY06975.1"/>
    </source>
</evidence>
<feature type="chain" id="PRO_5014194784" description="Ecp2 effector protein domain-containing protein" evidence="1">
    <location>
        <begin position="23"/>
        <end position="524"/>
    </location>
</feature>
<dbReference type="Proteomes" id="UP000234254">
    <property type="component" value="Unassembled WGS sequence"/>
</dbReference>
<gene>
    <name evidence="2" type="ORF">P168DRAFT_315506</name>
</gene>
<dbReference type="OrthoDB" id="3780330at2759"/>
<dbReference type="EMBL" id="MSFM01000002">
    <property type="protein sequence ID" value="PKY06975.1"/>
    <property type="molecule type" value="Genomic_DNA"/>
</dbReference>
<dbReference type="RefSeq" id="XP_024695569.1">
    <property type="nucleotide sequence ID" value="XM_024839912.1"/>
</dbReference>
<name>A0A2I1DAS7_ASPC2</name>